<dbReference type="SMART" id="SM00458">
    <property type="entry name" value="RICIN"/>
    <property type="match status" value="1"/>
</dbReference>
<accession>Q825I1</accession>
<dbReference type="AlphaFoldDB" id="Q825I1"/>
<protein>
    <submittedName>
        <fullName evidence="3">Hydrolase</fullName>
    </submittedName>
</protein>
<evidence type="ECO:0000256" key="1">
    <source>
        <dbReference type="SAM" id="MobiDB-lite"/>
    </source>
</evidence>
<feature type="region of interest" description="Disordered" evidence="1">
    <location>
        <begin position="388"/>
        <end position="481"/>
    </location>
</feature>
<dbReference type="EMBL" id="BA000030">
    <property type="protein sequence ID" value="BAC75187.1"/>
    <property type="molecule type" value="Genomic_DNA"/>
</dbReference>
<dbReference type="Gene3D" id="2.80.10.50">
    <property type="match status" value="1"/>
</dbReference>
<feature type="region of interest" description="Disordered" evidence="1">
    <location>
        <begin position="674"/>
        <end position="701"/>
    </location>
</feature>
<sequence>MIFPLRVYGVPVRRPLRKSRPGRVFGMSDPHKDAASVLPVGQCVQWSGLFPAELWRKVDVNDGVRSNSPDPAASHEVTDEQLAAELKKFAGKRTVHYPVSELLARHWEEAFSYARLCTDGAHPAGMLTTAAFTRLFEEAARQGGPTAAWRPQLLVAIRRIAAEWDSDHRRPLLHPELRSDPGATGRAAARLLPPENRRLVSRAFQRLAEPARCLLWHTQVEGEAIDIPAALLGLDADGAAVRLERAREQLREGCLDVHREFAAGDECRRYARLLDVSLRRGDDALDPDLSDHMAGCAHCRCAAEQLNRFYDRLPVLLAEGVLGWGAREYLDSRGERAPGTVEKAAGRPTAAAPPAVVADARMDFTADTGPDPTAGMPKDFAAHAAPRFPAGRTSAGFGPDAPRDFQAGTGQGPTAGTGQSPTVGTGPGPTVGTGPGIQAGAGPGIQAGARPGLTADTPDFESDRPDFAAATGPDGTEGTAETADTAQDFTAGMPEDFAAHATREFPAAGTSPGFGTDVPPDVVADAAQDFAVAADARLDFAAGPDEGLPHAPRENRSPHRSADPHAPGHGGTARYPADANAGAGPATDTGSARHASDAGAGARPSTDTGGSARHAAGPGDGSRSARAVPPAGPRSAHKARRRALRRRRHVALAVLTVSACVFVPLALWSGSWSGGGGTAAGRSSGEPGTGTESGSSGSLPWVGAAAAAPSGTVQGRIRNADSGLCIGIGKNKAVAGAEAVLVDCTSSATQRWEYETDGLLRSLAAPELCLDSHLGYSVQLAACAGESQPGTKNVRYDFTLQGSLVPRWNQDLALTSASGGRGAALVLKPRTDSESQRWLADTSNDLEMQSVNWGIGSESTAPTTRSAKSSATPTPAGTPTTGTPKSSRTPSTGSVTSGGASGGWCYYPYCSSNGQGGWPTSGGSGDSGGGYGGGGGYGDSGGSGTGNGGGGGGRG</sequence>
<reference evidence="3 4" key="2">
    <citation type="journal article" date="2003" name="Nat. Biotechnol.">
        <title>Complete genome sequence and comparative analysis of the industrial microorganism Streptomyces avermitilis.</title>
        <authorList>
            <person name="Ikeda H."/>
            <person name="Ishikawa J."/>
            <person name="Hanamoto A."/>
            <person name="Shinose M."/>
            <person name="Kikuchi H."/>
            <person name="Shiba T."/>
            <person name="Sakaki Y."/>
            <person name="Hattori M."/>
            <person name="Omura S."/>
        </authorList>
    </citation>
    <scope>NUCLEOTIDE SEQUENCE [LARGE SCALE GENOMIC DNA]</scope>
    <source>
        <strain evidence="4">ATCC 31267 / DSM 46492 / JCM 5070 / NBRC 14893 / NCIMB 12804 / NRRL 8165 / MA-4680</strain>
    </source>
</reference>
<dbReference type="InterPro" id="IPR000772">
    <property type="entry name" value="Ricin_B_lectin"/>
</dbReference>
<feature type="region of interest" description="Disordered" evidence="1">
    <location>
        <begin position="916"/>
        <end position="955"/>
    </location>
</feature>
<dbReference type="eggNOG" id="COG1595">
    <property type="taxonomic scope" value="Bacteria"/>
</dbReference>
<feature type="compositionally biased region" description="Low complexity" evidence="1">
    <location>
        <begin position="680"/>
        <end position="698"/>
    </location>
</feature>
<proteinExistence type="predicted"/>
<reference evidence="3 4" key="3">
    <citation type="journal article" date="2014" name="J. Ind. Microbiol. Biotechnol.">
        <title>Genome mining of the Streptomyces avermitilis genome and development of genome-minimized hosts for heterologous expression of biosynthetic gene clusters.</title>
        <authorList>
            <person name="Ikeda H."/>
            <person name="Shin-ya K."/>
            <person name="Omura S."/>
        </authorList>
    </citation>
    <scope>NUCLEOTIDE SEQUENCE [LARGE SCALE GENOMIC DNA]</scope>
    <source>
        <strain evidence="4">ATCC 31267 / DSM 46492 / JCM 5070 / NBRC 14893 / NCIMB 12804 / NRRL 8165 / MA-4680</strain>
    </source>
</reference>
<dbReference type="GO" id="GO:0016787">
    <property type="term" value="F:hydrolase activity"/>
    <property type="evidence" value="ECO:0007669"/>
    <property type="project" value="UniProtKB-KW"/>
</dbReference>
<dbReference type="HOGENOM" id="CLU_018974_1_0_11"/>
<evidence type="ECO:0000259" key="2">
    <source>
        <dbReference type="SMART" id="SM00458"/>
    </source>
</evidence>
<dbReference type="Proteomes" id="UP000000428">
    <property type="component" value="Chromosome"/>
</dbReference>
<dbReference type="InterPro" id="IPR035992">
    <property type="entry name" value="Ricin_B-like_lectins"/>
</dbReference>
<feature type="region of interest" description="Disordered" evidence="1">
    <location>
        <begin position="855"/>
        <end position="898"/>
    </location>
</feature>
<dbReference type="SUPFAM" id="SSF50370">
    <property type="entry name" value="Ricin B-like lectins"/>
    <property type="match status" value="1"/>
</dbReference>
<gene>
    <name evidence="3" type="ORF">SAVERM_7476</name>
</gene>
<feature type="compositionally biased region" description="Low complexity" evidence="1">
    <location>
        <begin position="859"/>
        <end position="898"/>
    </location>
</feature>
<dbReference type="KEGG" id="sma:SAVERM_7476"/>
<dbReference type="Pfam" id="PF00652">
    <property type="entry name" value="Ricin_B_lectin"/>
    <property type="match status" value="1"/>
</dbReference>
<feature type="region of interest" description="Disordered" evidence="1">
    <location>
        <begin position="542"/>
        <end position="642"/>
    </location>
</feature>
<feature type="compositionally biased region" description="Gly residues" evidence="1">
    <location>
        <begin position="425"/>
        <end position="445"/>
    </location>
</feature>
<feature type="domain" description="Ricin B lectin" evidence="2">
    <location>
        <begin position="711"/>
        <end position="841"/>
    </location>
</feature>
<name>Q825I1_STRAW</name>
<reference evidence="3 4" key="1">
    <citation type="journal article" date="2001" name="Proc. Natl. Acad. Sci. U.S.A.">
        <title>Genome sequence of an industrial microorganism Streptomyces avermitilis: deducing the ability of producing secondary metabolites.</title>
        <authorList>
            <person name="Omura S."/>
            <person name="Ikeda H."/>
            <person name="Ishikawa J."/>
            <person name="Hanamoto A."/>
            <person name="Takahashi C."/>
            <person name="Shinose M."/>
            <person name="Takahashi Y."/>
            <person name="Horikawa H."/>
            <person name="Nakazawa H."/>
            <person name="Osonoe T."/>
            <person name="Kikuchi H."/>
            <person name="Shiba T."/>
            <person name="Sakaki Y."/>
            <person name="Hattori M."/>
        </authorList>
    </citation>
    <scope>NUCLEOTIDE SEQUENCE [LARGE SCALE GENOMIC DNA]</scope>
    <source>
        <strain evidence="4">ATCC 31267 / DSM 46492 / JCM 5070 / NBRC 14893 / NCIMB 12804 / NRRL 8165 / MA-4680</strain>
    </source>
</reference>
<keyword evidence="3" id="KW-0378">Hydrolase</keyword>
<evidence type="ECO:0000313" key="3">
    <source>
        <dbReference type="EMBL" id="BAC75187.1"/>
    </source>
</evidence>
<keyword evidence="4" id="KW-1185">Reference proteome</keyword>
<evidence type="ECO:0000313" key="4">
    <source>
        <dbReference type="Proteomes" id="UP000000428"/>
    </source>
</evidence>
<feature type="compositionally biased region" description="Basic and acidic residues" evidence="1">
    <location>
        <begin position="547"/>
        <end position="563"/>
    </location>
</feature>
<organism evidence="3 4">
    <name type="scientific">Streptomyces avermitilis (strain ATCC 31267 / DSM 46492 / JCM 5070 / NBRC 14893 / NCIMB 12804 / NRRL 8165 / MA-4680)</name>
    <dbReference type="NCBI Taxonomy" id="227882"/>
    <lineage>
        <taxon>Bacteria</taxon>
        <taxon>Bacillati</taxon>
        <taxon>Actinomycetota</taxon>
        <taxon>Actinomycetes</taxon>
        <taxon>Kitasatosporales</taxon>
        <taxon>Streptomycetaceae</taxon>
        <taxon>Streptomyces</taxon>
    </lineage>
</organism>
<dbReference type="PROSITE" id="PS50231">
    <property type="entry name" value="RICIN_B_LECTIN"/>
    <property type="match status" value="1"/>
</dbReference>